<reference evidence="11" key="1">
    <citation type="submission" date="2018-11" db="EMBL/GenBank/DDBJ databases">
        <title>Complete genome sequence of Paenibacillus sp. ML311-T8.</title>
        <authorList>
            <person name="Nam Y.-D."/>
            <person name="Kang J."/>
            <person name="Chung W.-H."/>
            <person name="Park Y.S."/>
        </authorList>
    </citation>
    <scope>NUCLEOTIDE SEQUENCE [LARGE SCALE GENOMIC DNA]</scope>
    <source>
        <strain evidence="11">ML311-T8</strain>
    </source>
</reference>
<dbReference type="InterPro" id="IPR011006">
    <property type="entry name" value="CheY-like_superfamily"/>
</dbReference>
<organism evidence="10 11">
    <name type="scientific">Paenibacillus psychroresistens</name>
    <dbReference type="NCBI Taxonomy" id="1778678"/>
    <lineage>
        <taxon>Bacteria</taxon>
        <taxon>Bacillati</taxon>
        <taxon>Bacillota</taxon>
        <taxon>Bacilli</taxon>
        <taxon>Bacillales</taxon>
        <taxon>Paenibacillaceae</taxon>
        <taxon>Paenibacillus</taxon>
    </lineage>
</organism>
<dbReference type="InterPro" id="IPR011990">
    <property type="entry name" value="TPR-like_helical_dom_sf"/>
</dbReference>
<keyword evidence="6" id="KW-0597">Phosphoprotein</keyword>
<keyword evidence="5" id="KW-0804">Transcription</keyword>
<keyword evidence="3" id="KW-0805">Transcription regulation</keyword>
<dbReference type="SMART" id="SM01043">
    <property type="entry name" value="BTAD"/>
    <property type="match status" value="1"/>
</dbReference>
<comment type="similarity">
    <text evidence="1">Belongs to the AfsR/DnrI/RedD regulatory family.</text>
</comment>
<dbReference type="GO" id="GO:0003677">
    <property type="term" value="F:DNA binding"/>
    <property type="evidence" value="ECO:0007669"/>
    <property type="project" value="UniProtKB-UniRule"/>
</dbReference>
<feature type="DNA-binding region" description="OmpR/PhoB-type" evidence="7">
    <location>
        <begin position="131"/>
        <end position="234"/>
    </location>
</feature>
<evidence type="ECO:0000256" key="4">
    <source>
        <dbReference type="ARBA" id="ARBA00023125"/>
    </source>
</evidence>
<evidence type="ECO:0000313" key="10">
    <source>
        <dbReference type="EMBL" id="QGQ99613.1"/>
    </source>
</evidence>
<dbReference type="InterPro" id="IPR001789">
    <property type="entry name" value="Sig_transdc_resp-reg_receiver"/>
</dbReference>
<dbReference type="InterPro" id="IPR001867">
    <property type="entry name" value="OmpR/PhoB-type_DNA-bd"/>
</dbReference>
<evidence type="ECO:0000256" key="3">
    <source>
        <dbReference type="ARBA" id="ARBA00023015"/>
    </source>
</evidence>
<dbReference type="Pfam" id="PF00486">
    <property type="entry name" value="Trans_reg_C"/>
    <property type="match status" value="1"/>
</dbReference>
<name>A0A6B8RVZ0_9BACL</name>
<evidence type="ECO:0000256" key="1">
    <source>
        <dbReference type="ARBA" id="ARBA00005820"/>
    </source>
</evidence>
<dbReference type="PROSITE" id="PS50110">
    <property type="entry name" value="RESPONSE_REGULATORY"/>
    <property type="match status" value="1"/>
</dbReference>
<dbReference type="InterPro" id="IPR036388">
    <property type="entry name" value="WH-like_DNA-bd_sf"/>
</dbReference>
<evidence type="ECO:0000259" key="9">
    <source>
        <dbReference type="PROSITE" id="PS51755"/>
    </source>
</evidence>
<protein>
    <submittedName>
        <fullName evidence="10">Response regulator</fullName>
    </submittedName>
</protein>
<dbReference type="OrthoDB" id="3190595at2"/>
<dbReference type="Gene3D" id="1.25.40.10">
    <property type="entry name" value="Tetratricopeptide repeat domain"/>
    <property type="match status" value="1"/>
</dbReference>
<dbReference type="InterPro" id="IPR016032">
    <property type="entry name" value="Sig_transdc_resp-reg_C-effctor"/>
</dbReference>
<keyword evidence="11" id="KW-1185">Reference proteome</keyword>
<dbReference type="InterPro" id="IPR005158">
    <property type="entry name" value="BTAD"/>
</dbReference>
<dbReference type="AlphaFoldDB" id="A0A6B8RVZ0"/>
<evidence type="ECO:0000256" key="5">
    <source>
        <dbReference type="ARBA" id="ARBA00023163"/>
    </source>
</evidence>
<dbReference type="Pfam" id="PF03704">
    <property type="entry name" value="BTAD"/>
    <property type="match status" value="1"/>
</dbReference>
<accession>A0A6B8RVZ0</accession>
<gene>
    <name evidence="10" type="ORF">EHS13_34495</name>
</gene>
<dbReference type="SUPFAM" id="SSF52172">
    <property type="entry name" value="CheY-like"/>
    <property type="match status" value="1"/>
</dbReference>
<dbReference type="RefSeq" id="WP_155704778.1">
    <property type="nucleotide sequence ID" value="NZ_CP034235.1"/>
</dbReference>
<dbReference type="SMART" id="SM00448">
    <property type="entry name" value="REC"/>
    <property type="match status" value="1"/>
</dbReference>
<dbReference type="Proteomes" id="UP000426246">
    <property type="component" value="Chromosome"/>
</dbReference>
<dbReference type="Gene3D" id="1.10.10.10">
    <property type="entry name" value="Winged helix-like DNA-binding domain superfamily/Winged helix DNA-binding domain"/>
    <property type="match status" value="1"/>
</dbReference>
<dbReference type="PANTHER" id="PTHR35807:SF2">
    <property type="entry name" value="TRANSCRIPTIONAL ACTIVATOR DOMAIN"/>
    <property type="match status" value="1"/>
</dbReference>
<feature type="domain" description="OmpR/PhoB-type" evidence="9">
    <location>
        <begin position="131"/>
        <end position="234"/>
    </location>
</feature>
<feature type="modified residue" description="4-aspartylphosphate" evidence="6">
    <location>
        <position position="55"/>
    </location>
</feature>
<keyword evidence="2" id="KW-0902">Two-component regulatory system</keyword>
<evidence type="ECO:0000256" key="7">
    <source>
        <dbReference type="PROSITE-ProRule" id="PRU01091"/>
    </source>
</evidence>
<dbReference type="SUPFAM" id="SSF48452">
    <property type="entry name" value="TPR-like"/>
    <property type="match status" value="1"/>
</dbReference>
<evidence type="ECO:0000313" key="11">
    <source>
        <dbReference type="Proteomes" id="UP000426246"/>
    </source>
</evidence>
<dbReference type="Pfam" id="PF00072">
    <property type="entry name" value="Response_reg"/>
    <property type="match status" value="1"/>
</dbReference>
<keyword evidence="4 7" id="KW-0238">DNA-binding</keyword>
<dbReference type="InterPro" id="IPR051677">
    <property type="entry name" value="AfsR-DnrI-RedD_regulator"/>
</dbReference>
<sequence length="381" mass="44576">MTLKILLVDDENPALGFLKRMLSTYPDLSISGCFNEPLLALEFLITEKVDVIFLDIEMPKINGLEAAARISQLCPDADIVFVTAYSQYAVEAFNLNALDYLLKPLQRNRVDQTINKLLKQAESRQPQAQIQTPLPTEDLQIQCLQQLHLRKANGEPVQLRWRTQKTMEVFAILIHYRHQTLHRSILIELLWPEWEPEKAIAHLHTVIYHLRKVLKEKLPTMHMNYENEGYRLDMGSILIDIEEWERSLHSAPSLHTETIEEHLLLQKAYLGDYLEVPGYLWAEGERQRLRILWQNHAVRLVEFLESNERYSEAINCYNHLQARAPFLEISYLGLMRIHARNQNNKAVKQQYEAMLQLFSQELNIMPSNDVQDWFAQWAVGK</sequence>
<dbReference type="GO" id="GO:0006355">
    <property type="term" value="P:regulation of DNA-templated transcription"/>
    <property type="evidence" value="ECO:0007669"/>
    <property type="project" value="InterPro"/>
</dbReference>
<evidence type="ECO:0000256" key="2">
    <source>
        <dbReference type="ARBA" id="ARBA00023012"/>
    </source>
</evidence>
<dbReference type="PANTHER" id="PTHR35807">
    <property type="entry name" value="TRANSCRIPTIONAL REGULATOR REDD-RELATED"/>
    <property type="match status" value="1"/>
</dbReference>
<dbReference type="GO" id="GO:0000160">
    <property type="term" value="P:phosphorelay signal transduction system"/>
    <property type="evidence" value="ECO:0007669"/>
    <property type="project" value="UniProtKB-KW"/>
</dbReference>
<evidence type="ECO:0000256" key="6">
    <source>
        <dbReference type="PROSITE-ProRule" id="PRU00169"/>
    </source>
</evidence>
<dbReference type="KEGG" id="ppsc:EHS13_34495"/>
<dbReference type="SUPFAM" id="SSF46894">
    <property type="entry name" value="C-terminal effector domain of the bipartite response regulators"/>
    <property type="match status" value="1"/>
</dbReference>
<dbReference type="Gene3D" id="3.40.50.2300">
    <property type="match status" value="1"/>
</dbReference>
<proteinExistence type="inferred from homology"/>
<dbReference type="EMBL" id="CP034235">
    <property type="protein sequence ID" value="QGQ99613.1"/>
    <property type="molecule type" value="Genomic_DNA"/>
</dbReference>
<dbReference type="PROSITE" id="PS51755">
    <property type="entry name" value="OMPR_PHOB"/>
    <property type="match status" value="1"/>
</dbReference>
<evidence type="ECO:0000259" key="8">
    <source>
        <dbReference type="PROSITE" id="PS50110"/>
    </source>
</evidence>
<feature type="domain" description="Response regulatory" evidence="8">
    <location>
        <begin position="4"/>
        <end position="118"/>
    </location>
</feature>